<dbReference type="Proteomes" id="UP000230607">
    <property type="component" value="Chromosome 1"/>
</dbReference>
<accession>A0A2H1FC95</accession>
<dbReference type="OrthoDB" id="11492at2157"/>
<evidence type="ECO:0000256" key="2">
    <source>
        <dbReference type="SAM" id="Phobius"/>
    </source>
</evidence>
<feature type="transmembrane region" description="Helical" evidence="2">
    <location>
        <begin position="334"/>
        <end position="353"/>
    </location>
</feature>
<dbReference type="AlphaFoldDB" id="A0A2H1FC95"/>
<dbReference type="EMBL" id="LT841358">
    <property type="protein sequence ID" value="SMH70385.1"/>
    <property type="molecule type" value="Genomic_DNA"/>
</dbReference>
<protein>
    <submittedName>
        <fullName evidence="3">Uncharacterized protein</fullName>
    </submittedName>
</protein>
<name>A0A2H1FC95_9ARCH</name>
<keyword evidence="2" id="KW-0812">Transmembrane</keyword>
<keyword evidence="2" id="KW-1133">Transmembrane helix</keyword>
<organism evidence="3 4">
    <name type="scientific">Candidatus Nitrosotalea okcheonensis</name>
    <dbReference type="NCBI Taxonomy" id="1903276"/>
    <lineage>
        <taxon>Archaea</taxon>
        <taxon>Nitrososphaerota</taxon>
        <taxon>Nitrososphaeria</taxon>
        <taxon>Nitrosotaleales</taxon>
        <taxon>Nitrosotaleaceae</taxon>
        <taxon>Nitrosotalea</taxon>
    </lineage>
</organism>
<sequence>MNTKKQKLGRYKNLTYLLILAIVIVTGFISPANAVDFVAQLSTTSHTAKPTFQFERTYVIDYSQGGEIKNMLNGKNITMTFHVNPSDPMKTSLIRNLDSEIIGNLKSASNITDVDITYEATLYPSDSQARIDYKIIFVPTISNYVLRPATSDSAAILDTQWRGLTVQDPVLINIPNYGPFDINSPIDFIKKQLPDLYDKLKGSNAENLFEIPLMSSNDLMSDPISKWQHLFDPAYTIVDSSNLGYRGQKVVVSTYATGESNISEGTMYPIVKNSDLKSDVDYPVSYTERASSASIQIDGYVAVTNIGGIEYFGASPQPPQGSGISSTGNYSAQVIYSMTAFAVVIAVGIFWWSSRVSKSAMKRGKDTSPPPTFQYETRKHWADRFENDK</sequence>
<evidence type="ECO:0000256" key="1">
    <source>
        <dbReference type="SAM" id="MobiDB-lite"/>
    </source>
</evidence>
<reference evidence="4" key="1">
    <citation type="submission" date="2017-03" db="EMBL/GenBank/DDBJ databases">
        <authorList>
            <person name="Herbold C."/>
        </authorList>
    </citation>
    <scope>NUCLEOTIDE SEQUENCE [LARGE SCALE GENOMIC DNA]</scope>
</reference>
<dbReference type="RefSeq" id="WP_157926538.1">
    <property type="nucleotide sequence ID" value="NZ_LT841358.1"/>
</dbReference>
<feature type="region of interest" description="Disordered" evidence="1">
    <location>
        <begin position="361"/>
        <end position="389"/>
    </location>
</feature>
<evidence type="ECO:0000313" key="4">
    <source>
        <dbReference type="Proteomes" id="UP000230607"/>
    </source>
</evidence>
<keyword evidence="4" id="KW-1185">Reference proteome</keyword>
<evidence type="ECO:0000313" key="3">
    <source>
        <dbReference type="EMBL" id="SMH70385.1"/>
    </source>
</evidence>
<feature type="compositionally biased region" description="Basic and acidic residues" evidence="1">
    <location>
        <begin position="376"/>
        <end position="389"/>
    </location>
</feature>
<proteinExistence type="predicted"/>
<gene>
    <name evidence="3" type="ORF">NCS_10192</name>
</gene>
<keyword evidence="2" id="KW-0472">Membrane</keyword>